<evidence type="ECO:0000313" key="3">
    <source>
        <dbReference type="Proteomes" id="UP000783863"/>
    </source>
</evidence>
<accession>A0A8J8C997</accession>
<dbReference type="RefSeq" id="WP_220588226.1">
    <property type="nucleotide sequence ID" value="NZ_RKLQ01000002.1"/>
</dbReference>
<comment type="caution">
    <text evidence="2">The sequence shown here is derived from an EMBL/GenBank/DDBJ whole genome shotgun (WGS) entry which is preliminary data.</text>
</comment>
<dbReference type="InterPro" id="IPR040624">
    <property type="entry name" value="HalOD1"/>
</dbReference>
<name>A0A8J8C997_9EURY</name>
<organism evidence="2 3">
    <name type="scientific">Haloarcula salinisoli</name>
    <dbReference type="NCBI Taxonomy" id="2487746"/>
    <lineage>
        <taxon>Archaea</taxon>
        <taxon>Methanobacteriati</taxon>
        <taxon>Methanobacteriota</taxon>
        <taxon>Stenosarchaea group</taxon>
        <taxon>Halobacteria</taxon>
        <taxon>Halobacteriales</taxon>
        <taxon>Haloarculaceae</taxon>
        <taxon>Haloarcula</taxon>
    </lineage>
</organism>
<gene>
    <name evidence="2" type="ORF">EGD98_09950</name>
</gene>
<dbReference type="EMBL" id="RKLQ01000002">
    <property type="protein sequence ID" value="MBX0303989.1"/>
    <property type="molecule type" value="Genomic_DNA"/>
</dbReference>
<evidence type="ECO:0000313" key="2">
    <source>
        <dbReference type="EMBL" id="MBX0303989.1"/>
    </source>
</evidence>
<protein>
    <recommendedName>
        <fullName evidence="1">Halobacterial output domain-containing protein</fullName>
    </recommendedName>
</protein>
<proteinExistence type="predicted"/>
<dbReference type="Proteomes" id="UP000783863">
    <property type="component" value="Unassembled WGS sequence"/>
</dbReference>
<dbReference type="Pfam" id="PF18545">
    <property type="entry name" value="HalOD1"/>
    <property type="match status" value="1"/>
</dbReference>
<keyword evidence="3" id="KW-1185">Reference proteome</keyword>
<reference evidence="2" key="1">
    <citation type="submission" date="2021-06" db="EMBL/GenBank/DDBJ databases">
        <title>Halomicroarcula sp. F24A a new haloarchaeum isolated from saline soil.</title>
        <authorList>
            <person name="Duran-Viseras A."/>
            <person name="Sanchez-Porro C."/>
            <person name="Ventosa A."/>
        </authorList>
    </citation>
    <scope>NUCLEOTIDE SEQUENCE</scope>
    <source>
        <strain evidence="2">F24A</strain>
    </source>
</reference>
<dbReference type="AlphaFoldDB" id="A0A8J8C997"/>
<feature type="domain" description="Halobacterial output" evidence="1">
    <location>
        <begin position="16"/>
        <end position="80"/>
    </location>
</feature>
<sequence>MGPTTNRAENQTPDSVSLAADIVTAIADRTGIDPLELPSLHDAVDAECLADYLEYDQDGQDVAFPYAGYCVTVTAAGAVTAVPLSAIASPASIASRLADSTAVDTSRGWQWEPFGGYHSTQYDRGAGERTLVYGEHGEGDWIESDDAVPVET</sequence>
<evidence type="ECO:0000259" key="1">
    <source>
        <dbReference type="Pfam" id="PF18545"/>
    </source>
</evidence>